<dbReference type="HOGENOM" id="CLU_529406_0_0_1"/>
<name>A0A0D3I253_EMIH1</name>
<dbReference type="PaxDb" id="2903-EOD05338"/>
<organism evidence="4 5">
    <name type="scientific">Emiliania huxleyi (strain CCMP1516)</name>
    <dbReference type="NCBI Taxonomy" id="280463"/>
    <lineage>
        <taxon>Eukaryota</taxon>
        <taxon>Haptista</taxon>
        <taxon>Haptophyta</taxon>
        <taxon>Prymnesiophyceae</taxon>
        <taxon>Isochrysidales</taxon>
        <taxon>Noelaerhabdaceae</taxon>
        <taxon>Emiliania</taxon>
    </lineage>
</organism>
<comment type="similarity">
    <text evidence="1">Belongs to the multicopper oxidase family.</text>
</comment>
<dbReference type="Proteomes" id="UP000013827">
    <property type="component" value="Unassembled WGS sequence"/>
</dbReference>
<dbReference type="Gene3D" id="2.60.40.420">
    <property type="entry name" value="Cupredoxins - blue copper proteins"/>
    <property type="match status" value="2"/>
</dbReference>
<feature type="compositionally biased region" description="Basic and acidic residues" evidence="2">
    <location>
        <begin position="493"/>
        <end position="505"/>
    </location>
</feature>
<accession>A0A0D3I253</accession>
<evidence type="ECO:0000313" key="5">
    <source>
        <dbReference type="Proteomes" id="UP000013827"/>
    </source>
</evidence>
<reference evidence="5" key="1">
    <citation type="journal article" date="2013" name="Nature">
        <title>Pan genome of the phytoplankton Emiliania underpins its global distribution.</title>
        <authorList>
            <person name="Read B.A."/>
            <person name="Kegel J."/>
            <person name="Klute M.J."/>
            <person name="Kuo A."/>
            <person name="Lefebvre S.C."/>
            <person name="Maumus F."/>
            <person name="Mayer C."/>
            <person name="Miller J."/>
            <person name="Monier A."/>
            <person name="Salamov A."/>
            <person name="Young J."/>
            <person name="Aguilar M."/>
            <person name="Claverie J.M."/>
            <person name="Frickenhaus S."/>
            <person name="Gonzalez K."/>
            <person name="Herman E.K."/>
            <person name="Lin Y.C."/>
            <person name="Napier J."/>
            <person name="Ogata H."/>
            <person name="Sarno A.F."/>
            <person name="Shmutz J."/>
            <person name="Schroeder D."/>
            <person name="de Vargas C."/>
            <person name="Verret F."/>
            <person name="von Dassow P."/>
            <person name="Valentin K."/>
            <person name="Van de Peer Y."/>
            <person name="Wheeler G."/>
            <person name="Dacks J.B."/>
            <person name="Delwiche C.F."/>
            <person name="Dyhrman S.T."/>
            <person name="Glockner G."/>
            <person name="John U."/>
            <person name="Richards T."/>
            <person name="Worden A.Z."/>
            <person name="Zhang X."/>
            <person name="Grigoriev I.V."/>
            <person name="Allen A.E."/>
            <person name="Bidle K."/>
            <person name="Borodovsky M."/>
            <person name="Bowler C."/>
            <person name="Brownlee C."/>
            <person name="Cock J.M."/>
            <person name="Elias M."/>
            <person name="Gladyshev V.N."/>
            <person name="Groth M."/>
            <person name="Guda C."/>
            <person name="Hadaegh A."/>
            <person name="Iglesias-Rodriguez M.D."/>
            <person name="Jenkins J."/>
            <person name="Jones B.M."/>
            <person name="Lawson T."/>
            <person name="Leese F."/>
            <person name="Lindquist E."/>
            <person name="Lobanov A."/>
            <person name="Lomsadze A."/>
            <person name="Malik S.B."/>
            <person name="Marsh M.E."/>
            <person name="Mackinder L."/>
            <person name="Mock T."/>
            <person name="Mueller-Roeber B."/>
            <person name="Pagarete A."/>
            <person name="Parker M."/>
            <person name="Probert I."/>
            <person name="Quesneville H."/>
            <person name="Raines C."/>
            <person name="Rensing S.A."/>
            <person name="Riano-Pachon D.M."/>
            <person name="Richier S."/>
            <person name="Rokitta S."/>
            <person name="Shiraiwa Y."/>
            <person name="Soanes D.M."/>
            <person name="van der Giezen M."/>
            <person name="Wahlund T.M."/>
            <person name="Williams B."/>
            <person name="Wilson W."/>
            <person name="Wolfe G."/>
            <person name="Wurch L.L."/>
        </authorList>
    </citation>
    <scope>NUCLEOTIDE SEQUENCE</scope>
</reference>
<feature type="domain" description="Plastocyanin-like" evidence="3">
    <location>
        <begin position="9"/>
        <end position="58"/>
    </location>
</feature>
<dbReference type="AlphaFoldDB" id="A0A0D3I253"/>
<dbReference type="EnsemblProtists" id="EOD05338">
    <property type="protein sequence ID" value="EOD05338"/>
    <property type="gene ID" value="EMIHUDRAFT_97242"/>
</dbReference>
<reference evidence="4" key="2">
    <citation type="submission" date="2024-10" db="UniProtKB">
        <authorList>
            <consortium name="EnsemblProtists"/>
        </authorList>
    </citation>
    <scope>IDENTIFICATION</scope>
</reference>
<evidence type="ECO:0000313" key="4">
    <source>
        <dbReference type="EnsemblProtists" id="EOD05338"/>
    </source>
</evidence>
<evidence type="ECO:0000256" key="2">
    <source>
        <dbReference type="SAM" id="MobiDB-lite"/>
    </source>
</evidence>
<sequence>MPADSVFISVEPGEHFDYVYRIPEDHMPGTHWYHPHKHGSTAAHAGGGGVGMIIVRDPPGTLPKFLEGGEYDGEGPVPEVELVVLGLTVHANKGRADDMVKCCKAYNNVLMDYTTLNNSMACRTEDNHNSIIESIWQRDRDNLKLALANGHIDVDQACDDTKVWQSPSEPENFFLVNGEVAPKISIAADGWVRFRIVYANIDNQLYFSMPEGCEMELIAKDDAFLGSGNRADILVRCEKNPQFEDAPPKKTCAVDGGPEYKDCWEYEIKAWYYDFHGDSTSDVCDNVLNLTAGQTAANITNTLINAAEISANSKRDIVYVPLGTILAIAEEGVSRCELPELSVNHPCYLADLTKLTDEQLTEQAGYLPEGQRRLHFGAYPSGHTEGWGPGGGHVTRTHGRDAHQTLALTCTEPNPDAVGSNEYLMEPKRTYSMPVGSLQEFEIKGVNFHAFHWHVNPFQLQVDYDEFGYPAGPEGTRPEDRDWNQDTNAGRPKAFERSKPGERPFENYFKVRTAT</sequence>
<evidence type="ECO:0000259" key="3">
    <source>
        <dbReference type="Pfam" id="PF07732"/>
    </source>
</evidence>
<dbReference type="InterPro" id="IPR008972">
    <property type="entry name" value="Cupredoxin"/>
</dbReference>
<evidence type="ECO:0000256" key="1">
    <source>
        <dbReference type="ARBA" id="ARBA00010609"/>
    </source>
</evidence>
<dbReference type="RefSeq" id="XP_005757767.1">
    <property type="nucleotide sequence ID" value="XM_005757710.1"/>
</dbReference>
<dbReference type="Pfam" id="PF07732">
    <property type="entry name" value="Cu-oxidase_3"/>
    <property type="match status" value="1"/>
</dbReference>
<protein>
    <recommendedName>
        <fullName evidence="3">Plastocyanin-like domain-containing protein</fullName>
    </recommendedName>
</protein>
<dbReference type="InterPro" id="IPR011707">
    <property type="entry name" value="Cu-oxidase-like_N"/>
</dbReference>
<feature type="region of interest" description="Disordered" evidence="2">
    <location>
        <begin position="469"/>
        <end position="515"/>
    </location>
</feature>
<dbReference type="GeneID" id="17251393"/>
<proteinExistence type="inferred from homology"/>
<dbReference type="GO" id="GO:0005507">
    <property type="term" value="F:copper ion binding"/>
    <property type="evidence" value="ECO:0007669"/>
    <property type="project" value="InterPro"/>
</dbReference>
<dbReference type="SUPFAM" id="SSF49503">
    <property type="entry name" value="Cupredoxins"/>
    <property type="match status" value="2"/>
</dbReference>
<keyword evidence="5" id="KW-1185">Reference proteome</keyword>
<dbReference type="KEGG" id="ehx:EMIHUDRAFT_97242"/>